<sequence>MPEEKSSSSPSFSPTFCLFLFCTLISLWPFFSILPPSILLSTLTPLFNSLSLHLFSSSSTFFPPSFFLLISSSFLHPLLLSVWFFFSILPHFITLYPHSLFHSLAHPHSILLLLSLSCRSSFLYSSISVSFPTLSFYPPLLSPDSLFYSLCYLSLSFFPIPHFIISISLFAFLAPFFSHFFSTLHLSFFLSLLLPRPDKNSSTIYLSYLSLSLSLSLSLFSLSLSLSSAVRLLL</sequence>
<keyword evidence="3" id="KW-1185">Reference proteome</keyword>
<keyword evidence="1" id="KW-0812">Transmembrane</keyword>
<dbReference type="EMBL" id="CAHIKZ030000134">
    <property type="protein sequence ID" value="CAE1154721.1"/>
    <property type="molecule type" value="Genomic_DNA"/>
</dbReference>
<evidence type="ECO:0000313" key="3">
    <source>
        <dbReference type="Proteomes" id="UP000597762"/>
    </source>
</evidence>
<feature type="transmembrane region" description="Helical" evidence="1">
    <location>
        <begin position="176"/>
        <end position="194"/>
    </location>
</feature>
<keyword evidence="1" id="KW-0472">Membrane</keyword>
<dbReference type="AlphaFoldDB" id="A0A812ATB8"/>
<proteinExistence type="predicted"/>
<gene>
    <name evidence="2" type="ORF">SPHA_4295</name>
</gene>
<accession>A0A812ATB8</accession>
<comment type="caution">
    <text evidence="2">The sequence shown here is derived from an EMBL/GenBank/DDBJ whole genome shotgun (WGS) entry which is preliminary data.</text>
</comment>
<keyword evidence="1" id="KW-1133">Transmembrane helix</keyword>
<name>A0A812ATB8_ACAPH</name>
<protein>
    <submittedName>
        <fullName evidence="2">Uncharacterized protein</fullName>
    </submittedName>
</protein>
<feature type="transmembrane region" description="Helical" evidence="1">
    <location>
        <begin position="146"/>
        <end position="170"/>
    </location>
</feature>
<feature type="transmembrane region" description="Helical" evidence="1">
    <location>
        <begin position="67"/>
        <end position="89"/>
    </location>
</feature>
<organism evidence="2 3">
    <name type="scientific">Acanthosepion pharaonis</name>
    <name type="common">Pharaoh cuttlefish</name>
    <name type="synonym">Sepia pharaonis</name>
    <dbReference type="NCBI Taxonomy" id="158019"/>
    <lineage>
        <taxon>Eukaryota</taxon>
        <taxon>Metazoa</taxon>
        <taxon>Spiralia</taxon>
        <taxon>Lophotrochozoa</taxon>
        <taxon>Mollusca</taxon>
        <taxon>Cephalopoda</taxon>
        <taxon>Coleoidea</taxon>
        <taxon>Decapodiformes</taxon>
        <taxon>Sepiida</taxon>
        <taxon>Sepiina</taxon>
        <taxon>Sepiidae</taxon>
        <taxon>Acanthosepion</taxon>
    </lineage>
</organism>
<evidence type="ECO:0000256" key="1">
    <source>
        <dbReference type="SAM" id="Phobius"/>
    </source>
</evidence>
<evidence type="ECO:0000313" key="2">
    <source>
        <dbReference type="EMBL" id="CAE1154721.1"/>
    </source>
</evidence>
<feature type="transmembrane region" description="Helical" evidence="1">
    <location>
        <begin position="12"/>
        <end position="31"/>
    </location>
</feature>
<reference evidence="2" key="1">
    <citation type="submission" date="2021-01" db="EMBL/GenBank/DDBJ databases">
        <authorList>
            <person name="Li R."/>
            <person name="Bekaert M."/>
        </authorList>
    </citation>
    <scope>NUCLEOTIDE SEQUENCE</scope>
    <source>
        <strain evidence="2">Farmed</strain>
    </source>
</reference>
<feature type="transmembrane region" description="Helical" evidence="1">
    <location>
        <begin position="206"/>
        <end position="226"/>
    </location>
</feature>
<dbReference type="Proteomes" id="UP000597762">
    <property type="component" value="Unassembled WGS sequence"/>
</dbReference>